<dbReference type="Pfam" id="PF06722">
    <property type="entry name" value="EryCIII-like_C"/>
    <property type="match status" value="1"/>
</dbReference>
<evidence type="ECO:0000313" key="3">
    <source>
        <dbReference type="Proteomes" id="UP000234331"/>
    </source>
</evidence>
<keyword evidence="2" id="KW-0808">Transferase</keyword>
<keyword evidence="3" id="KW-1185">Reference proteome</keyword>
<dbReference type="PANTHER" id="PTHR48050:SF13">
    <property type="entry name" value="STEROL 3-BETA-GLUCOSYLTRANSFERASE UGT80A2"/>
    <property type="match status" value="1"/>
</dbReference>
<dbReference type="PANTHER" id="PTHR48050">
    <property type="entry name" value="STEROL 3-BETA-GLUCOSYLTRANSFERASE"/>
    <property type="match status" value="1"/>
</dbReference>
<dbReference type="EC" id="2.4.1.17" evidence="2"/>
<feature type="domain" description="Erythromycin biosynthesis protein CIII-like C-terminal" evidence="1">
    <location>
        <begin position="39"/>
        <end position="144"/>
    </location>
</feature>
<dbReference type="GO" id="GO:0015020">
    <property type="term" value="F:glucuronosyltransferase activity"/>
    <property type="evidence" value="ECO:0007669"/>
    <property type="project" value="UniProtKB-EC"/>
</dbReference>
<dbReference type="SUPFAM" id="SSF53756">
    <property type="entry name" value="UDP-Glycosyltransferase/glycogen phosphorylase"/>
    <property type="match status" value="1"/>
</dbReference>
<evidence type="ECO:0000259" key="1">
    <source>
        <dbReference type="Pfam" id="PF06722"/>
    </source>
</evidence>
<dbReference type="InterPro" id="IPR010610">
    <property type="entry name" value="EryCIII-like_C"/>
</dbReference>
<dbReference type="Proteomes" id="UP000234331">
    <property type="component" value="Unassembled WGS sequence"/>
</dbReference>
<name>A0A2I2KRJ3_9ACTN</name>
<sequence length="158" mass="16101">MTREAGGRFLRAAAEGLLTLSERVQAIVVAPPGLVDDLDAPADLYTAPYVPQVDLMPRLAAVVCHAGNNTVCEALAHGLPLVVAPVRDDQPVIGDQVVRSGAGLRIKFGRAGASVVAGAVRTVLSEPAHRQAAAGLRDAFAAAGGVAAAADHIEKLAT</sequence>
<protein>
    <submittedName>
        <fullName evidence="2">Glycosyl transferase</fullName>
        <ecNumber evidence="2">2.4.1.17</ecNumber>
    </submittedName>
</protein>
<keyword evidence="2" id="KW-0328">Glycosyltransferase</keyword>
<proteinExistence type="predicted"/>
<dbReference type="Gene3D" id="3.40.50.2000">
    <property type="entry name" value="Glycogen Phosphorylase B"/>
    <property type="match status" value="1"/>
</dbReference>
<dbReference type="EMBL" id="FZMO01000151">
    <property type="protein sequence ID" value="SNQ48285.1"/>
    <property type="molecule type" value="Genomic_DNA"/>
</dbReference>
<evidence type="ECO:0000313" key="2">
    <source>
        <dbReference type="EMBL" id="SNQ48285.1"/>
    </source>
</evidence>
<dbReference type="InterPro" id="IPR050426">
    <property type="entry name" value="Glycosyltransferase_28"/>
</dbReference>
<gene>
    <name evidence="2" type="ORF">FRACA_2340001</name>
</gene>
<accession>A0A2I2KRJ3</accession>
<reference evidence="2 3" key="1">
    <citation type="submission" date="2017-06" db="EMBL/GenBank/DDBJ databases">
        <authorList>
            <person name="Kim H.J."/>
            <person name="Triplett B.A."/>
        </authorList>
    </citation>
    <scope>NUCLEOTIDE SEQUENCE [LARGE SCALE GENOMIC DNA]</scope>
    <source>
        <strain evidence="2">FRACA_ARgP5</strain>
    </source>
</reference>
<dbReference type="AlphaFoldDB" id="A0A2I2KRJ3"/>
<organism evidence="2 3">
    <name type="scientific">Frankia canadensis</name>
    <dbReference type="NCBI Taxonomy" id="1836972"/>
    <lineage>
        <taxon>Bacteria</taxon>
        <taxon>Bacillati</taxon>
        <taxon>Actinomycetota</taxon>
        <taxon>Actinomycetes</taxon>
        <taxon>Frankiales</taxon>
        <taxon>Frankiaceae</taxon>
        <taxon>Frankia</taxon>
    </lineage>
</organism>